<evidence type="ECO:0000256" key="6">
    <source>
        <dbReference type="ARBA" id="ARBA00023136"/>
    </source>
</evidence>
<feature type="transmembrane region" description="Helical" evidence="7">
    <location>
        <begin position="21"/>
        <end position="43"/>
    </location>
</feature>
<dbReference type="InterPro" id="IPR025857">
    <property type="entry name" value="MacB_PCD"/>
</dbReference>
<evidence type="ECO:0000256" key="7">
    <source>
        <dbReference type="SAM" id="Phobius"/>
    </source>
</evidence>
<dbReference type="Pfam" id="PF12704">
    <property type="entry name" value="MacB_PCD"/>
    <property type="match status" value="1"/>
</dbReference>
<dbReference type="InterPro" id="IPR051447">
    <property type="entry name" value="Lipoprotein-release_system"/>
</dbReference>
<evidence type="ECO:0000256" key="2">
    <source>
        <dbReference type="ARBA" id="ARBA00005236"/>
    </source>
</evidence>
<reference evidence="10 11" key="1">
    <citation type="journal article" date="2016" name="Front. Microbiol.">
        <title>Single-Cell (Meta-)Genomics of a Dimorphic Candidatus Thiomargarita nelsonii Reveals Genomic Plasticity.</title>
        <authorList>
            <person name="Flood B.E."/>
            <person name="Fliss P."/>
            <person name="Jones D.S."/>
            <person name="Dick G.J."/>
            <person name="Jain S."/>
            <person name="Kaster A.K."/>
            <person name="Winkel M."/>
            <person name="Mussmann M."/>
            <person name="Bailey J."/>
        </authorList>
    </citation>
    <scope>NUCLEOTIDE SEQUENCE [LARGE SCALE GENOMIC DNA]</scope>
    <source>
        <strain evidence="10">Hydrate Ridge</strain>
    </source>
</reference>
<comment type="caution">
    <text evidence="10">The sequence shown here is derived from an EMBL/GenBank/DDBJ whole genome shotgun (WGS) entry which is preliminary data.</text>
</comment>
<evidence type="ECO:0000256" key="1">
    <source>
        <dbReference type="ARBA" id="ARBA00004651"/>
    </source>
</evidence>
<organism evidence="10 11">
    <name type="scientific">Candidatus Thiomargarita nelsonii</name>
    <dbReference type="NCBI Taxonomy" id="1003181"/>
    <lineage>
        <taxon>Bacteria</taxon>
        <taxon>Pseudomonadati</taxon>
        <taxon>Pseudomonadota</taxon>
        <taxon>Gammaproteobacteria</taxon>
        <taxon>Thiotrichales</taxon>
        <taxon>Thiotrichaceae</taxon>
        <taxon>Thiomargarita</taxon>
    </lineage>
</organism>
<keyword evidence="11" id="KW-1185">Reference proteome</keyword>
<feature type="domain" description="ABC3 transporter permease C-terminal" evidence="8">
    <location>
        <begin position="271"/>
        <end position="396"/>
    </location>
</feature>
<sequence length="404" mass="44925">MKWLGFAYKNVIRNRRRSLMTIIITAVGTASILISSGFALYTYDSLREMSARESGHVVIAHSKYFNREEESPMEYGLSNHETLKEAIEQDERIRMAIPRLQFSGLITNGDKSVIFTGTGVEPEREFDVKGPFLNVLTGKILSTELTPDPQVMLAKNLAKQLNADIGSSLTLLTTTTDGVLNALDVQVQGTFSIGVPELDKRLLFVALPTAQELLVTNKVSTLSVYLYETEETAKIEAILAKQYPELAMQPWWEQAYFYFKVKDLYNRIFGILGAMILLIVFFAVTNTLSMTVVERTRETGTLLALGTLPRQIVRNFVLEGMIMGIAGALLGILFAAGTSISLFFIDIQMPPPPGRSETYPLYIYMSTWLYSLTTLAVIILCIGAAWLTSHKAANKQIVEALGHV</sequence>
<evidence type="ECO:0000256" key="5">
    <source>
        <dbReference type="ARBA" id="ARBA00022989"/>
    </source>
</evidence>
<gene>
    <name evidence="10" type="ORF">PN36_23620</name>
</gene>
<evidence type="ECO:0000313" key="10">
    <source>
        <dbReference type="EMBL" id="KHD04779.2"/>
    </source>
</evidence>
<feature type="transmembrane region" description="Helical" evidence="7">
    <location>
        <begin position="320"/>
        <end position="345"/>
    </location>
</feature>
<keyword evidence="4 7" id="KW-0812">Transmembrane</keyword>
<name>A0A0A6P359_9GAMM</name>
<dbReference type="GO" id="GO:0044874">
    <property type="term" value="P:lipoprotein localization to outer membrane"/>
    <property type="evidence" value="ECO:0007669"/>
    <property type="project" value="TreeGrafter"/>
</dbReference>
<dbReference type="InterPro" id="IPR003838">
    <property type="entry name" value="ABC3_permease_C"/>
</dbReference>
<keyword evidence="5 7" id="KW-1133">Transmembrane helix</keyword>
<evidence type="ECO:0000256" key="4">
    <source>
        <dbReference type="ARBA" id="ARBA00022692"/>
    </source>
</evidence>
<dbReference type="PANTHER" id="PTHR30489:SF0">
    <property type="entry name" value="LIPOPROTEIN-RELEASING SYSTEM TRANSMEMBRANE PROTEIN LOLE"/>
    <property type="match status" value="1"/>
</dbReference>
<evidence type="ECO:0000313" key="11">
    <source>
        <dbReference type="Proteomes" id="UP000030428"/>
    </source>
</evidence>
<evidence type="ECO:0008006" key="12">
    <source>
        <dbReference type="Google" id="ProtNLM"/>
    </source>
</evidence>
<dbReference type="GO" id="GO:0098797">
    <property type="term" value="C:plasma membrane protein complex"/>
    <property type="evidence" value="ECO:0007669"/>
    <property type="project" value="TreeGrafter"/>
</dbReference>
<feature type="domain" description="MacB-like periplasmic core" evidence="9">
    <location>
        <begin position="18"/>
        <end position="239"/>
    </location>
</feature>
<feature type="transmembrane region" description="Helical" evidence="7">
    <location>
        <begin position="365"/>
        <end position="387"/>
    </location>
</feature>
<dbReference type="Proteomes" id="UP000030428">
    <property type="component" value="Unassembled WGS sequence"/>
</dbReference>
<keyword evidence="6 7" id="KW-0472">Membrane</keyword>
<keyword evidence="3" id="KW-1003">Cell membrane</keyword>
<feature type="transmembrane region" description="Helical" evidence="7">
    <location>
        <begin position="268"/>
        <end position="288"/>
    </location>
</feature>
<proteinExistence type="inferred from homology"/>
<evidence type="ECO:0000256" key="3">
    <source>
        <dbReference type="ARBA" id="ARBA00022475"/>
    </source>
</evidence>
<dbReference type="EMBL" id="JSZA02000116">
    <property type="protein sequence ID" value="KHD04779.2"/>
    <property type="molecule type" value="Genomic_DNA"/>
</dbReference>
<dbReference type="AlphaFoldDB" id="A0A0A6P359"/>
<evidence type="ECO:0000259" key="9">
    <source>
        <dbReference type="Pfam" id="PF12704"/>
    </source>
</evidence>
<comment type="similarity">
    <text evidence="2">Belongs to the ABC-4 integral membrane protein family. LolC/E subfamily.</text>
</comment>
<dbReference type="PANTHER" id="PTHR30489">
    <property type="entry name" value="LIPOPROTEIN-RELEASING SYSTEM TRANSMEMBRANE PROTEIN LOLE"/>
    <property type="match status" value="1"/>
</dbReference>
<evidence type="ECO:0000259" key="8">
    <source>
        <dbReference type="Pfam" id="PF02687"/>
    </source>
</evidence>
<dbReference type="Pfam" id="PF02687">
    <property type="entry name" value="FtsX"/>
    <property type="match status" value="1"/>
</dbReference>
<accession>A0A0A6P359</accession>
<protein>
    <recommendedName>
        <fullName evidence="12">ABC transporter permease</fullName>
    </recommendedName>
</protein>
<comment type="subcellular location">
    <subcellularLocation>
        <location evidence="1">Cell membrane</location>
        <topology evidence="1">Multi-pass membrane protein</topology>
    </subcellularLocation>
</comment>